<proteinExistence type="predicted"/>
<evidence type="ECO:0000256" key="1">
    <source>
        <dbReference type="SAM" id="SignalP"/>
    </source>
</evidence>
<accession>A0A538T0V9</accession>
<dbReference type="Proteomes" id="UP000316852">
    <property type="component" value="Unassembled WGS sequence"/>
</dbReference>
<dbReference type="PANTHER" id="PTHR30469:SF15">
    <property type="entry name" value="HLYD FAMILY OF SECRETION PROTEINS"/>
    <property type="match status" value="1"/>
</dbReference>
<sequence length="327" mass="34611">MTNLSRRLIAVLCLAALLALGSCTRGDSEEQRPHEPIVPIRVEQLRSFTFEDQVQATGQWRSKADLIVAAPFAGVLGAVLARAGDALRAGATIGTMTTLESHATLKGAELLLREARDPSARAEAERAVAQARHDLVQVPIAVTESGIIVRRSAEPGAQLAEGAEILALAPWTGFVFEAHVPAGQGPSVHPGQRALIQEEGRPARAARVERILPAADPTDQTTLVWLAPTTLSPAPQLQHFGSTSITIGAAHASIAVPDSAVVEDDLTGEKRVALVDPTMRAHWTRVLLGAGLAGWHELKSPALRPGTNVVVEGQRGLPDRARVTFAP</sequence>
<organism evidence="2 3">
    <name type="scientific">Eiseniibacteriota bacterium</name>
    <dbReference type="NCBI Taxonomy" id="2212470"/>
    <lineage>
        <taxon>Bacteria</taxon>
        <taxon>Candidatus Eiseniibacteriota</taxon>
    </lineage>
</organism>
<dbReference type="EMBL" id="VBOW01000067">
    <property type="protein sequence ID" value="TMQ57242.1"/>
    <property type="molecule type" value="Genomic_DNA"/>
</dbReference>
<dbReference type="AlphaFoldDB" id="A0A538T0V9"/>
<comment type="caution">
    <text evidence="2">The sequence shown here is derived from an EMBL/GenBank/DDBJ whole genome shotgun (WGS) entry which is preliminary data.</text>
</comment>
<dbReference type="GO" id="GO:1990281">
    <property type="term" value="C:efflux pump complex"/>
    <property type="evidence" value="ECO:0007669"/>
    <property type="project" value="TreeGrafter"/>
</dbReference>
<name>A0A538T0V9_UNCEI</name>
<dbReference type="GO" id="GO:0015562">
    <property type="term" value="F:efflux transmembrane transporter activity"/>
    <property type="evidence" value="ECO:0007669"/>
    <property type="project" value="TreeGrafter"/>
</dbReference>
<dbReference type="PROSITE" id="PS51257">
    <property type="entry name" value="PROKAR_LIPOPROTEIN"/>
    <property type="match status" value="1"/>
</dbReference>
<keyword evidence="1" id="KW-0732">Signal</keyword>
<evidence type="ECO:0000313" key="2">
    <source>
        <dbReference type="EMBL" id="TMQ57242.1"/>
    </source>
</evidence>
<feature type="chain" id="PRO_5021862531" evidence="1">
    <location>
        <begin position="26"/>
        <end position="327"/>
    </location>
</feature>
<protein>
    <submittedName>
        <fullName evidence="2">HlyD family efflux transporter periplasmic adaptor subunit</fullName>
    </submittedName>
</protein>
<evidence type="ECO:0000313" key="3">
    <source>
        <dbReference type="Proteomes" id="UP000316852"/>
    </source>
</evidence>
<feature type="signal peptide" evidence="1">
    <location>
        <begin position="1"/>
        <end position="25"/>
    </location>
</feature>
<gene>
    <name evidence="2" type="ORF">E6K76_10880</name>
</gene>
<reference evidence="2 3" key="1">
    <citation type="journal article" date="2019" name="Nat. Microbiol.">
        <title>Mediterranean grassland soil C-N compound turnover is dependent on rainfall and depth, and is mediated by genomically divergent microorganisms.</title>
        <authorList>
            <person name="Diamond S."/>
            <person name="Andeer P.F."/>
            <person name="Li Z."/>
            <person name="Crits-Christoph A."/>
            <person name="Burstein D."/>
            <person name="Anantharaman K."/>
            <person name="Lane K.R."/>
            <person name="Thomas B.C."/>
            <person name="Pan C."/>
            <person name="Northen T.R."/>
            <person name="Banfield J.F."/>
        </authorList>
    </citation>
    <scope>NUCLEOTIDE SEQUENCE [LARGE SCALE GENOMIC DNA]</scope>
    <source>
        <strain evidence="2">WS_6</strain>
    </source>
</reference>
<dbReference type="PANTHER" id="PTHR30469">
    <property type="entry name" value="MULTIDRUG RESISTANCE PROTEIN MDTA"/>
    <property type="match status" value="1"/>
</dbReference>
<dbReference type="Gene3D" id="2.40.420.20">
    <property type="match status" value="1"/>
</dbReference>